<protein>
    <submittedName>
        <fullName evidence="1">Uncharacterized protein</fullName>
    </submittedName>
</protein>
<accession>A0ABN0X8P2</accession>
<evidence type="ECO:0000313" key="2">
    <source>
        <dbReference type="Proteomes" id="UP001501822"/>
    </source>
</evidence>
<dbReference type="Proteomes" id="UP001501822">
    <property type="component" value="Unassembled WGS sequence"/>
</dbReference>
<organism evidence="1 2">
    <name type="scientific">Actinoallomurus spadix</name>
    <dbReference type="NCBI Taxonomy" id="79912"/>
    <lineage>
        <taxon>Bacteria</taxon>
        <taxon>Bacillati</taxon>
        <taxon>Actinomycetota</taxon>
        <taxon>Actinomycetes</taxon>
        <taxon>Streptosporangiales</taxon>
        <taxon>Thermomonosporaceae</taxon>
        <taxon>Actinoallomurus</taxon>
    </lineage>
</organism>
<proteinExistence type="predicted"/>
<keyword evidence="2" id="KW-1185">Reference proteome</keyword>
<comment type="caution">
    <text evidence="1">The sequence shown here is derived from an EMBL/GenBank/DDBJ whole genome shotgun (WGS) entry which is preliminary data.</text>
</comment>
<gene>
    <name evidence="1" type="ORF">GCM10010151_54400</name>
</gene>
<reference evidence="1 2" key="1">
    <citation type="journal article" date="2019" name="Int. J. Syst. Evol. Microbiol.">
        <title>The Global Catalogue of Microorganisms (GCM) 10K type strain sequencing project: providing services to taxonomists for standard genome sequencing and annotation.</title>
        <authorList>
            <consortium name="The Broad Institute Genomics Platform"/>
            <consortium name="The Broad Institute Genome Sequencing Center for Infectious Disease"/>
            <person name="Wu L."/>
            <person name="Ma J."/>
        </authorList>
    </citation>
    <scope>NUCLEOTIDE SEQUENCE [LARGE SCALE GENOMIC DNA]</scope>
    <source>
        <strain evidence="1 2">JCM 3146</strain>
    </source>
</reference>
<evidence type="ECO:0000313" key="1">
    <source>
        <dbReference type="EMBL" id="GAA0357842.1"/>
    </source>
</evidence>
<sequence>MLVHDVRAEFKLGGGKEVEHRYETAARLEERGGRADLAARGHPMRRVSIT</sequence>
<name>A0ABN0X8P2_9ACTN</name>
<dbReference type="EMBL" id="BAAABM010000049">
    <property type="protein sequence ID" value="GAA0357842.1"/>
    <property type="molecule type" value="Genomic_DNA"/>
</dbReference>
<dbReference type="RefSeq" id="WP_252810152.1">
    <property type="nucleotide sequence ID" value="NZ_BAAABM010000049.1"/>
</dbReference>